<evidence type="ECO:0000256" key="1">
    <source>
        <dbReference type="SAM" id="MobiDB-lite"/>
    </source>
</evidence>
<reference evidence="2" key="1">
    <citation type="submission" date="2021-10" db="EMBL/GenBank/DDBJ databases">
        <title>Melipona bicolor Genome sequencing and assembly.</title>
        <authorList>
            <person name="Araujo N.S."/>
            <person name="Arias M.C."/>
        </authorList>
    </citation>
    <scope>NUCLEOTIDE SEQUENCE</scope>
    <source>
        <strain evidence="2">USP_2M_L1-L4_2017</strain>
        <tissue evidence="2">Whole body</tissue>
    </source>
</reference>
<feature type="region of interest" description="Disordered" evidence="1">
    <location>
        <begin position="1"/>
        <end position="24"/>
    </location>
</feature>
<keyword evidence="3" id="KW-1185">Reference proteome</keyword>
<evidence type="ECO:0000313" key="2">
    <source>
        <dbReference type="EMBL" id="KAK1126543.1"/>
    </source>
</evidence>
<gene>
    <name evidence="2" type="ORF">K0M31_004176</name>
</gene>
<name>A0AA40KN19_9HYME</name>
<evidence type="ECO:0000313" key="3">
    <source>
        <dbReference type="Proteomes" id="UP001177670"/>
    </source>
</evidence>
<dbReference type="Proteomes" id="UP001177670">
    <property type="component" value="Unassembled WGS sequence"/>
</dbReference>
<protein>
    <submittedName>
        <fullName evidence="2">Uncharacterized protein</fullName>
    </submittedName>
</protein>
<comment type="caution">
    <text evidence="2">The sequence shown here is derived from an EMBL/GenBank/DDBJ whole genome shotgun (WGS) entry which is preliminary data.</text>
</comment>
<dbReference type="EMBL" id="JAHYIQ010000013">
    <property type="protein sequence ID" value="KAK1126543.1"/>
    <property type="molecule type" value="Genomic_DNA"/>
</dbReference>
<accession>A0AA40KN19</accession>
<dbReference type="AlphaFoldDB" id="A0AA40KN19"/>
<proteinExistence type="predicted"/>
<sequence>MRKIEKKAGRKCESKDHHERKVDLEQQRQTLLTIGLGSRAAGGAEGGNSKLRDRGAAITQRFSGQVEGVAKKGVLPEREGRAHRTPAERCILDAERRDAQIRRIPFVVLLLSFKEDHIKSLPVVQFIFPTMKVDVNDISSIVESTKNRRKRMVKRWRIRMDGGRIETEEPYAYVRLKNVEEEL</sequence>
<organism evidence="2 3">
    <name type="scientific">Melipona bicolor</name>
    <dbReference type="NCBI Taxonomy" id="60889"/>
    <lineage>
        <taxon>Eukaryota</taxon>
        <taxon>Metazoa</taxon>
        <taxon>Ecdysozoa</taxon>
        <taxon>Arthropoda</taxon>
        <taxon>Hexapoda</taxon>
        <taxon>Insecta</taxon>
        <taxon>Pterygota</taxon>
        <taxon>Neoptera</taxon>
        <taxon>Endopterygota</taxon>
        <taxon>Hymenoptera</taxon>
        <taxon>Apocrita</taxon>
        <taxon>Aculeata</taxon>
        <taxon>Apoidea</taxon>
        <taxon>Anthophila</taxon>
        <taxon>Apidae</taxon>
        <taxon>Melipona</taxon>
    </lineage>
</organism>